<reference evidence="1 2" key="1">
    <citation type="submission" date="2020-06" db="EMBL/GenBank/DDBJ databases">
        <title>Actinomadura xiongansis sp. nov., isolated from soil of Baiyangdian.</title>
        <authorList>
            <person name="Zhang X."/>
        </authorList>
    </citation>
    <scope>NUCLEOTIDE SEQUENCE [LARGE SCALE GENOMIC DNA]</scope>
    <source>
        <strain evidence="1 2">HBUM206468</strain>
    </source>
</reference>
<keyword evidence="2" id="KW-1185">Reference proteome</keyword>
<dbReference type="Proteomes" id="UP000805614">
    <property type="component" value="Unassembled WGS sequence"/>
</dbReference>
<sequence>MAHPGGSEPPGYEQVTADLIEEFTGIHPPALVSRCVAAARHSSEDVTGSATPELVLCIARKHLQILATVAAERRRQITFDNTP</sequence>
<comment type="caution">
    <text evidence="1">The sequence shown here is derived from an EMBL/GenBank/DDBJ whole genome shotgun (WGS) entry which is preliminary data.</text>
</comment>
<dbReference type="RefSeq" id="WP_187243127.1">
    <property type="nucleotide sequence ID" value="NZ_BAAAOK010000057.1"/>
</dbReference>
<dbReference type="EMBL" id="JABVEC010000007">
    <property type="protein sequence ID" value="MBC6466103.1"/>
    <property type="molecule type" value="Genomic_DNA"/>
</dbReference>
<evidence type="ECO:0000313" key="2">
    <source>
        <dbReference type="Proteomes" id="UP000805614"/>
    </source>
</evidence>
<evidence type="ECO:0000313" key="1">
    <source>
        <dbReference type="EMBL" id="MBC6466103.1"/>
    </source>
</evidence>
<protein>
    <submittedName>
        <fullName evidence="1">Uncharacterized protein</fullName>
    </submittedName>
</protein>
<organism evidence="1 2">
    <name type="scientific">Actinomadura alba</name>
    <dbReference type="NCBI Taxonomy" id="406431"/>
    <lineage>
        <taxon>Bacteria</taxon>
        <taxon>Bacillati</taxon>
        <taxon>Actinomycetota</taxon>
        <taxon>Actinomycetes</taxon>
        <taxon>Streptosporangiales</taxon>
        <taxon>Thermomonosporaceae</taxon>
        <taxon>Actinomadura</taxon>
    </lineage>
</organism>
<name>A0ABR7LMR7_9ACTN</name>
<gene>
    <name evidence="1" type="ORF">HKK74_11425</name>
</gene>
<proteinExistence type="predicted"/>
<accession>A0ABR7LMR7</accession>